<accession>A0A7W5VHK6</accession>
<feature type="region of interest" description="Disordered" evidence="1">
    <location>
        <begin position="209"/>
        <end position="246"/>
    </location>
</feature>
<dbReference type="RefSeq" id="WP_183662446.1">
    <property type="nucleotide sequence ID" value="NZ_JACIBV010000003.1"/>
</dbReference>
<gene>
    <name evidence="2" type="ORF">FHR33_009713</name>
</gene>
<name>A0A7W5VHK6_9ACTN</name>
<dbReference type="EMBL" id="JACIBV010000003">
    <property type="protein sequence ID" value="MBB3733760.1"/>
    <property type="molecule type" value="Genomic_DNA"/>
</dbReference>
<evidence type="ECO:0000256" key="1">
    <source>
        <dbReference type="SAM" id="MobiDB-lite"/>
    </source>
</evidence>
<dbReference type="GeneID" id="95395692"/>
<sequence length="246" mass="26089">MAASEASAALDSAYQGLEEAAQNQIPAEMVPDFAQIRLGFAVLKQQLGMELSVDNKFDLALGEFRHGVPADQLGVVWQQRPDVAQAVSGVRAYAQTLSDRPEWNQLNNTYEATRQVGVAVERQLGPHADKVLADPRGKRAIKTVADLATRRIAADAWALSKVLGAAGGGLTGVRRAVEWLENVVKTGASLAEDAAHRPLQDRRARAAALRSTTGGKPGRTAAHDGAKHAQAPRQAAVKGRPAAVLS</sequence>
<evidence type="ECO:0000313" key="2">
    <source>
        <dbReference type="EMBL" id="MBB3733760.1"/>
    </source>
</evidence>
<keyword evidence="3" id="KW-1185">Reference proteome</keyword>
<reference evidence="2 3" key="1">
    <citation type="submission" date="2020-08" db="EMBL/GenBank/DDBJ databases">
        <title>Sequencing the genomes of 1000 actinobacteria strains.</title>
        <authorList>
            <person name="Klenk H.-P."/>
        </authorList>
    </citation>
    <scope>NUCLEOTIDE SEQUENCE [LARGE SCALE GENOMIC DNA]</scope>
    <source>
        <strain evidence="2 3">DSM 44320</strain>
    </source>
</reference>
<proteinExistence type="predicted"/>
<dbReference type="AlphaFoldDB" id="A0A7W5VHK6"/>
<comment type="caution">
    <text evidence="2">The sequence shown here is derived from an EMBL/GenBank/DDBJ whole genome shotgun (WGS) entry which is preliminary data.</text>
</comment>
<dbReference type="Proteomes" id="UP000579945">
    <property type="component" value="Unassembled WGS sequence"/>
</dbReference>
<evidence type="ECO:0000313" key="3">
    <source>
        <dbReference type="Proteomes" id="UP000579945"/>
    </source>
</evidence>
<protein>
    <submittedName>
        <fullName evidence="2">Uncharacterized protein</fullName>
    </submittedName>
</protein>
<organism evidence="2 3">
    <name type="scientific">Nonomuraea dietziae</name>
    <dbReference type="NCBI Taxonomy" id="65515"/>
    <lineage>
        <taxon>Bacteria</taxon>
        <taxon>Bacillati</taxon>
        <taxon>Actinomycetota</taxon>
        <taxon>Actinomycetes</taxon>
        <taxon>Streptosporangiales</taxon>
        <taxon>Streptosporangiaceae</taxon>
        <taxon>Nonomuraea</taxon>
    </lineage>
</organism>